<dbReference type="Gene3D" id="3.30.457.10">
    <property type="entry name" value="Copper amine oxidase-like, N-terminal domain"/>
    <property type="match status" value="1"/>
</dbReference>
<evidence type="ECO:0000256" key="1">
    <source>
        <dbReference type="SAM" id="SignalP"/>
    </source>
</evidence>
<gene>
    <name evidence="3" type="ORF">GKE97_16315</name>
</gene>
<name>A0A6I2R348_FLAPL</name>
<feature type="chain" id="PRO_5039517412" evidence="1">
    <location>
        <begin position="24"/>
        <end position="342"/>
    </location>
</feature>
<dbReference type="Proteomes" id="UP000434475">
    <property type="component" value="Unassembled WGS sequence"/>
</dbReference>
<feature type="signal peptide" evidence="1">
    <location>
        <begin position="1"/>
        <end position="23"/>
    </location>
</feature>
<reference evidence="3 4" key="1">
    <citation type="journal article" date="2019" name="Nat. Med.">
        <title>A library of human gut bacterial isolates paired with longitudinal multiomics data enables mechanistic microbiome research.</title>
        <authorList>
            <person name="Poyet M."/>
            <person name="Groussin M."/>
            <person name="Gibbons S.M."/>
            <person name="Avila-Pacheco J."/>
            <person name="Jiang X."/>
            <person name="Kearney S.M."/>
            <person name="Perrotta A.R."/>
            <person name="Berdy B."/>
            <person name="Zhao S."/>
            <person name="Lieberman T.D."/>
            <person name="Swanson P.K."/>
            <person name="Smith M."/>
            <person name="Roesemann S."/>
            <person name="Alexander J.E."/>
            <person name="Rich S.A."/>
            <person name="Livny J."/>
            <person name="Vlamakis H."/>
            <person name="Clish C."/>
            <person name="Bullock K."/>
            <person name="Deik A."/>
            <person name="Scott J."/>
            <person name="Pierce K.A."/>
            <person name="Xavier R.J."/>
            <person name="Alm E.J."/>
        </authorList>
    </citation>
    <scope>NUCLEOTIDE SEQUENCE [LARGE SCALE GENOMIC DNA]</scope>
    <source>
        <strain evidence="3 4">BIOML-A2</strain>
    </source>
</reference>
<organism evidence="3 4">
    <name type="scientific">Flavonifractor plautii</name>
    <name type="common">Fusobacterium plautii</name>
    <dbReference type="NCBI Taxonomy" id="292800"/>
    <lineage>
        <taxon>Bacteria</taxon>
        <taxon>Bacillati</taxon>
        <taxon>Bacillota</taxon>
        <taxon>Clostridia</taxon>
        <taxon>Eubacteriales</taxon>
        <taxon>Oscillospiraceae</taxon>
        <taxon>Flavonifractor</taxon>
    </lineage>
</organism>
<evidence type="ECO:0000259" key="2">
    <source>
        <dbReference type="Pfam" id="PF07833"/>
    </source>
</evidence>
<accession>A0A6I2R348</accession>
<evidence type="ECO:0000313" key="4">
    <source>
        <dbReference type="Proteomes" id="UP000434475"/>
    </source>
</evidence>
<protein>
    <submittedName>
        <fullName evidence="3">Copper amine oxidase</fullName>
    </submittedName>
</protein>
<sequence length="342" mass="36802">MKRIVCVVLTLVSLVSLFPSAVAARNGKDNIYIRILGTNGTITAGVRTTYGDDIKVGDSVVQDTKSEFVYTTDGINWSVSGPAPSYTSGGRYDGTQFLACGFQSNKPVLYSDDGITWNQFTMEEMDALSPLQLERTALNGYMFQCDRDGNVWVTDGSGLQARLAEFDAFTQSGFLPSEIQAYPVPQGIRVVVYAKFDYEMDYAHTYPLQTLNTLLGGGKPAQSGISVSIDGVPVRFPAAPYQVKGCTMAPMRAMAEAMGYTFSYDTATGTAVCAKPGSAIEVSVDSTWATVNGKTTNWLAVPAELQGGIFCIPVRFFAEAAGVEVEWDPSGRNFLLSLKAGS</sequence>
<dbReference type="EMBL" id="WKPR01000019">
    <property type="protein sequence ID" value="MSB21078.1"/>
    <property type="molecule type" value="Genomic_DNA"/>
</dbReference>
<keyword evidence="1" id="KW-0732">Signal</keyword>
<dbReference type="InterPro" id="IPR012854">
    <property type="entry name" value="Cu_amine_oxidase-like_N"/>
</dbReference>
<dbReference type="InterPro" id="IPR036582">
    <property type="entry name" value="Mao_N_sf"/>
</dbReference>
<evidence type="ECO:0000313" key="3">
    <source>
        <dbReference type="EMBL" id="MSB21078.1"/>
    </source>
</evidence>
<dbReference type="RefSeq" id="WP_172697850.1">
    <property type="nucleotide sequence ID" value="NZ_BAABXT010000001.1"/>
</dbReference>
<proteinExistence type="predicted"/>
<dbReference type="AlphaFoldDB" id="A0A6I2R348"/>
<feature type="domain" description="Copper amine oxidase-like N-terminal" evidence="2">
    <location>
        <begin position="229"/>
        <end position="333"/>
    </location>
</feature>
<dbReference type="SUPFAM" id="SSF55383">
    <property type="entry name" value="Copper amine oxidase, domain N"/>
    <property type="match status" value="1"/>
</dbReference>
<dbReference type="Pfam" id="PF07833">
    <property type="entry name" value="Cu_amine_oxidN1"/>
    <property type="match status" value="1"/>
</dbReference>
<comment type="caution">
    <text evidence="3">The sequence shown here is derived from an EMBL/GenBank/DDBJ whole genome shotgun (WGS) entry which is preliminary data.</text>
</comment>